<proteinExistence type="predicted"/>
<keyword evidence="2" id="KW-1185">Reference proteome</keyword>
<gene>
    <name evidence="1" type="ORF">G9Q97_01790</name>
</gene>
<dbReference type="RefSeq" id="WP_166142526.1">
    <property type="nucleotide sequence ID" value="NZ_JAANYN010000001.1"/>
</dbReference>
<accession>A0ABX0H289</accession>
<comment type="caution">
    <text evidence="1">The sequence shown here is derived from an EMBL/GenBank/DDBJ whole genome shotgun (WGS) entry which is preliminary data.</text>
</comment>
<evidence type="ECO:0000313" key="2">
    <source>
        <dbReference type="Proteomes" id="UP000649799"/>
    </source>
</evidence>
<protein>
    <recommendedName>
        <fullName evidence="3">Outer membrane protein beta-barrel domain-containing protein</fullName>
    </recommendedName>
</protein>
<reference evidence="1 2" key="1">
    <citation type="submission" date="2020-03" db="EMBL/GenBank/DDBJ databases">
        <title>Cyclobacterium plantarum sp. nov., a marine bacterium isolated from a coastal-marine wetland.</title>
        <authorList>
            <person name="Sanchez-Porro C."/>
            <person name="Ventosa A."/>
            <person name="Amoozegar M."/>
        </authorList>
    </citation>
    <scope>NUCLEOTIDE SEQUENCE [LARGE SCALE GENOMIC DNA]</scope>
    <source>
        <strain evidence="1 2">GBPx2</strain>
    </source>
</reference>
<dbReference type="Proteomes" id="UP000649799">
    <property type="component" value="Unassembled WGS sequence"/>
</dbReference>
<evidence type="ECO:0008006" key="3">
    <source>
        <dbReference type="Google" id="ProtNLM"/>
    </source>
</evidence>
<organism evidence="1 2">
    <name type="scientific">Cyclobacterium plantarum</name>
    <dbReference type="NCBI Taxonomy" id="2716263"/>
    <lineage>
        <taxon>Bacteria</taxon>
        <taxon>Pseudomonadati</taxon>
        <taxon>Bacteroidota</taxon>
        <taxon>Cytophagia</taxon>
        <taxon>Cytophagales</taxon>
        <taxon>Cyclobacteriaceae</taxon>
        <taxon>Cyclobacterium</taxon>
    </lineage>
</organism>
<name>A0ABX0H289_9BACT</name>
<sequence length="195" mass="21645">MKYLFFLVLMIAGYSGFAQQHQVGLRLGDPYGISLKTSLNQHYAAEVILGRGSPNSSQYYRRTFEQSKPLSSAIYDGQQVSGAFSLQARLSYEESLNGEFDIVEGNLKGFAGIGLQLRSVTLSYFYHTPNPGDMPLGRVDERSDVDFGPEGFIGVSYLFQDLPVVIFAEMGLFMELLNRLGHLKVQGALGARYSF</sequence>
<dbReference type="EMBL" id="JAANYN010000001">
    <property type="protein sequence ID" value="NHE55540.1"/>
    <property type="molecule type" value="Genomic_DNA"/>
</dbReference>
<evidence type="ECO:0000313" key="1">
    <source>
        <dbReference type="EMBL" id="NHE55540.1"/>
    </source>
</evidence>